<evidence type="ECO:0000313" key="3">
    <source>
        <dbReference type="EMBL" id="WFD15667.1"/>
    </source>
</evidence>
<proteinExistence type="predicted"/>
<name>A0AAJ6CLD5_9BASI</name>
<feature type="domain" description="GLTSCR protein conserved" evidence="2">
    <location>
        <begin position="142"/>
        <end position="222"/>
    </location>
</feature>
<feature type="compositionally biased region" description="Pro residues" evidence="1">
    <location>
        <begin position="338"/>
        <end position="358"/>
    </location>
</feature>
<dbReference type="EMBL" id="CP119918">
    <property type="protein sequence ID" value="WFD15667.1"/>
    <property type="molecule type" value="Genomic_DNA"/>
</dbReference>
<protein>
    <recommendedName>
        <fullName evidence="2">GLTSCR protein conserved domain-containing protein</fullName>
    </recommendedName>
</protein>
<sequence>MSSERVGPDPARPAQQPAHVPPYVYTRPAAPTTYTHPILTVRDVSRTTPPGPSTQPLPLASSRPPFIVSNALAAASGLHLAPRRAASSAATPAAAAPPAVNAPSEARPVRLPPPKDLVAEDAELAAQRSRTQARLRAQLQRDHERTLRPDTTTPFRDADDVVARLLPYHVWQLPERDLLRAMDARITDTPPQGPEAALQFTVPYRPRPAPSDTPPAYLSLPAFPSEEYTDSVYVRHAQLQRRFAALQTRASTTHANAPYMSASLEHMERLLYEDELRAFQDMTAELRKARSDLEELERQHTPSTELPAARPLPRPEPRPAAPLSSAAVSHLAGLTPSPYVPPVPPGTANRPPAPPPSVPAAESLGRPAIPTQPLPLVVPMTCVPRLTALGIHLVPATHLLPALSLASAGQSMAMNAGLTAPRPVVGVQNEPVLLVGITDAPTPLAPGASPASRQRLHLSVVLSKLRPEQLSGLAHIMQTLQHEDDPS</sequence>
<dbReference type="Proteomes" id="UP001217582">
    <property type="component" value="Chromosome 3"/>
</dbReference>
<evidence type="ECO:0000313" key="4">
    <source>
        <dbReference type="Proteomes" id="UP001217582"/>
    </source>
</evidence>
<feature type="region of interest" description="Disordered" evidence="1">
    <location>
        <begin position="291"/>
        <end position="366"/>
    </location>
</feature>
<feature type="compositionally biased region" description="Pro residues" evidence="1">
    <location>
        <begin position="310"/>
        <end position="320"/>
    </location>
</feature>
<keyword evidence="4" id="KW-1185">Reference proteome</keyword>
<organism evidence="3 4">
    <name type="scientific">Malassezia arunalokei</name>
    <dbReference type="NCBI Taxonomy" id="1514897"/>
    <lineage>
        <taxon>Eukaryota</taxon>
        <taxon>Fungi</taxon>
        <taxon>Dikarya</taxon>
        <taxon>Basidiomycota</taxon>
        <taxon>Ustilaginomycotina</taxon>
        <taxon>Malasseziomycetes</taxon>
        <taxon>Malasseziales</taxon>
        <taxon>Malasseziaceae</taxon>
        <taxon>Malassezia</taxon>
    </lineage>
</organism>
<dbReference type="InterPro" id="IPR015671">
    <property type="entry name" value="GSCR1_dom"/>
</dbReference>
<evidence type="ECO:0000259" key="2">
    <source>
        <dbReference type="Pfam" id="PF15249"/>
    </source>
</evidence>
<feature type="region of interest" description="Disordered" evidence="1">
    <location>
        <begin position="1"/>
        <end position="27"/>
    </location>
</feature>
<gene>
    <name evidence="3" type="ORF">MARU1_001689</name>
</gene>
<accession>A0AAJ6CLD5</accession>
<dbReference type="AlphaFoldDB" id="A0AAJ6CLD5"/>
<evidence type="ECO:0000256" key="1">
    <source>
        <dbReference type="SAM" id="MobiDB-lite"/>
    </source>
</evidence>
<reference evidence="3 4" key="1">
    <citation type="submission" date="2023-03" db="EMBL/GenBank/DDBJ databases">
        <title>Mating type loci evolution in Malassezia.</title>
        <authorList>
            <person name="Coelho M.A."/>
        </authorList>
    </citation>
    <scope>NUCLEOTIDE SEQUENCE [LARGE SCALE GENOMIC DNA]</scope>
    <source>
        <strain evidence="3 4">CBS 13387</strain>
    </source>
</reference>
<feature type="region of interest" description="Disordered" evidence="1">
    <location>
        <begin position="43"/>
        <end position="62"/>
    </location>
</feature>
<dbReference type="Pfam" id="PF15249">
    <property type="entry name" value="GLTSCR1"/>
    <property type="match status" value="1"/>
</dbReference>
<feature type="compositionally biased region" description="Basic and acidic residues" evidence="1">
    <location>
        <begin position="291"/>
        <end position="300"/>
    </location>
</feature>